<dbReference type="PANTHER" id="PTHR38450:SF2">
    <property type="entry name" value="STAGE V SPORULATION PROTEIN AEB"/>
    <property type="match status" value="1"/>
</dbReference>
<accession>A0A9D2L8Y5</accession>
<comment type="caution">
    <text evidence="2">The sequence shown here is derived from an EMBL/GenBank/DDBJ whole genome shotgun (WGS) entry which is preliminary data.</text>
</comment>
<evidence type="ECO:0000313" key="2">
    <source>
        <dbReference type="EMBL" id="HJB08035.1"/>
    </source>
</evidence>
<reference evidence="2" key="2">
    <citation type="submission" date="2021-04" db="EMBL/GenBank/DDBJ databases">
        <authorList>
            <person name="Gilroy R."/>
        </authorList>
    </citation>
    <scope>NUCLEOTIDE SEQUENCE</scope>
    <source>
        <strain evidence="2">CHK188-4685</strain>
    </source>
</reference>
<keyword evidence="1" id="KW-0472">Membrane</keyword>
<dbReference type="AlphaFoldDB" id="A0A9D2L8Y5"/>
<dbReference type="Proteomes" id="UP000886804">
    <property type="component" value="Unassembled WGS sequence"/>
</dbReference>
<evidence type="ECO:0000256" key="1">
    <source>
        <dbReference type="SAM" id="Phobius"/>
    </source>
</evidence>
<feature type="transmembrane region" description="Helical" evidence="1">
    <location>
        <begin position="31"/>
        <end position="48"/>
    </location>
</feature>
<gene>
    <name evidence="2" type="primary">spoVAE</name>
    <name evidence="2" type="ORF">H9716_09285</name>
</gene>
<dbReference type="InterPro" id="IPR005562">
    <property type="entry name" value="SpoVA"/>
</dbReference>
<name>A0A9D2L8Y5_9FIRM</name>
<dbReference type="NCBIfam" id="TIGR02839">
    <property type="entry name" value="spore_V_AE"/>
    <property type="match status" value="1"/>
</dbReference>
<dbReference type="PANTHER" id="PTHR38450">
    <property type="entry name" value="STAGE V SPORULATION PROTEIN AC-RELATED"/>
    <property type="match status" value="1"/>
</dbReference>
<protein>
    <submittedName>
        <fullName evidence="2">Stage V sporulation protein AE</fullName>
    </submittedName>
</protein>
<sequence length="117" mass="12354">MDYVKAFLVGGLICSLVQILMEKTKLMPGRIMVLLVVSGTVLGFFGVYDPFIEWAGDGAAVPLLGFGNTLFKGVKEGLKEDGLLGLFKGGFTASAAGISGALIFGYLASLIFKPKMK</sequence>
<reference evidence="2" key="1">
    <citation type="journal article" date="2021" name="PeerJ">
        <title>Extensive microbial diversity within the chicken gut microbiome revealed by metagenomics and culture.</title>
        <authorList>
            <person name="Gilroy R."/>
            <person name="Ravi A."/>
            <person name="Getino M."/>
            <person name="Pursley I."/>
            <person name="Horton D.L."/>
            <person name="Alikhan N.F."/>
            <person name="Baker D."/>
            <person name="Gharbi K."/>
            <person name="Hall N."/>
            <person name="Watson M."/>
            <person name="Adriaenssens E.M."/>
            <person name="Foster-Nyarko E."/>
            <person name="Jarju S."/>
            <person name="Secka A."/>
            <person name="Antonio M."/>
            <person name="Oren A."/>
            <person name="Chaudhuri R.R."/>
            <person name="La Ragione R."/>
            <person name="Hildebrand F."/>
            <person name="Pallen M.J."/>
        </authorList>
    </citation>
    <scope>NUCLEOTIDE SEQUENCE</scope>
    <source>
        <strain evidence="2">CHK188-4685</strain>
    </source>
</reference>
<dbReference type="InterPro" id="IPR014204">
    <property type="entry name" value="Spore_V_AE"/>
</dbReference>
<dbReference type="EMBL" id="DWYS01000111">
    <property type="protein sequence ID" value="HJB08035.1"/>
    <property type="molecule type" value="Genomic_DNA"/>
</dbReference>
<evidence type="ECO:0000313" key="3">
    <source>
        <dbReference type="Proteomes" id="UP000886804"/>
    </source>
</evidence>
<proteinExistence type="predicted"/>
<keyword evidence="1" id="KW-0812">Transmembrane</keyword>
<feature type="transmembrane region" description="Helical" evidence="1">
    <location>
        <begin position="91"/>
        <end position="112"/>
    </location>
</feature>
<organism evidence="2 3">
    <name type="scientific">Candidatus Enterocloster faecavium</name>
    <dbReference type="NCBI Taxonomy" id="2838560"/>
    <lineage>
        <taxon>Bacteria</taxon>
        <taxon>Bacillati</taxon>
        <taxon>Bacillota</taxon>
        <taxon>Clostridia</taxon>
        <taxon>Lachnospirales</taxon>
        <taxon>Lachnospiraceae</taxon>
        <taxon>Enterocloster</taxon>
    </lineage>
</organism>
<keyword evidence="1" id="KW-1133">Transmembrane helix</keyword>
<dbReference type="Pfam" id="PF03862">
    <property type="entry name" value="SpoVAC_SpoVAEB"/>
    <property type="match status" value="1"/>
</dbReference>